<organism evidence="3 4">
    <name type="scientific">Alloalcanivorax marinus</name>
    <dbReference type="NCBI Taxonomy" id="1177169"/>
    <lineage>
        <taxon>Bacteria</taxon>
        <taxon>Pseudomonadati</taxon>
        <taxon>Pseudomonadota</taxon>
        <taxon>Gammaproteobacteria</taxon>
        <taxon>Oceanospirillales</taxon>
        <taxon>Alcanivoracaceae</taxon>
        <taxon>Alloalcanivorax</taxon>
    </lineage>
</organism>
<comment type="caution">
    <text evidence="1">Lacks conserved residue(s) required for the propagation of feature annotation.</text>
</comment>
<comment type="similarity">
    <text evidence="1">Belongs to the methyltransferase superfamily. RsmJ family.</text>
</comment>
<keyword evidence="1" id="KW-0698">rRNA processing</keyword>
<feature type="region of interest" description="Disordered" evidence="2">
    <location>
        <begin position="1"/>
        <end position="21"/>
    </location>
</feature>
<evidence type="ECO:0000313" key="4">
    <source>
        <dbReference type="Proteomes" id="UP001108027"/>
    </source>
</evidence>
<reference evidence="3" key="1">
    <citation type="submission" date="2021-10" db="EMBL/GenBank/DDBJ databases">
        <title>The diversity and Nitrogen Metabolism of Culturable Nitrate-Utilizing Bacteria Within the Oxygen Minimum Zone of the Changjiang (Yangtze River)Estuary.</title>
        <authorList>
            <person name="Zhang D."/>
            <person name="Zheng J."/>
            <person name="Liu S."/>
            <person name="He W."/>
        </authorList>
    </citation>
    <scope>NUCLEOTIDE SEQUENCE</scope>
    <source>
        <strain evidence="3">FXH-223</strain>
    </source>
</reference>
<dbReference type="AlphaFoldDB" id="A0A9Q3UIP1"/>
<dbReference type="Pfam" id="PF04445">
    <property type="entry name" value="SAM_MT"/>
    <property type="match status" value="1"/>
</dbReference>
<dbReference type="GO" id="GO:0008990">
    <property type="term" value="F:rRNA (guanine-N2-)-methyltransferase activity"/>
    <property type="evidence" value="ECO:0007669"/>
    <property type="project" value="UniProtKB-UniRule"/>
</dbReference>
<dbReference type="Gene3D" id="3.40.50.150">
    <property type="entry name" value="Vaccinia Virus protein VP39"/>
    <property type="match status" value="1"/>
</dbReference>
<evidence type="ECO:0000313" key="3">
    <source>
        <dbReference type="EMBL" id="MCC4307707.1"/>
    </source>
</evidence>
<name>A0A9Q3UIP1_9GAMM</name>
<feature type="compositionally biased region" description="Gly residues" evidence="2">
    <location>
        <begin position="1"/>
        <end position="17"/>
    </location>
</feature>
<comment type="subcellular location">
    <subcellularLocation>
        <location evidence="1">Cytoplasm</location>
    </subcellularLocation>
</comment>
<comment type="caution">
    <text evidence="3">The sequence shown here is derived from an EMBL/GenBank/DDBJ whole genome shotgun (WGS) entry which is preliminary data.</text>
</comment>
<evidence type="ECO:0000256" key="1">
    <source>
        <dbReference type="HAMAP-Rule" id="MF_01523"/>
    </source>
</evidence>
<comment type="catalytic activity">
    <reaction evidence="1">
        <text>guanosine(1516) in 16S rRNA + S-adenosyl-L-methionine = N(2)-methylguanosine(1516) in 16S rRNA + S-adenosyl-L-homocysteine + H(+)</text>
        <dbReference type="Rhea" id="RHEA:43220"/>
        <dbReference type="Rhea" id="RHEA-COMP:10412"/>
        <dbReference type="Rhea" id="RHEA-COMP:10413"/>
        <dbReference type="ChEBI" id="CHEBI:15378"/>
        <dbReference type="ChEBI" id="CHEBI:57856"/>
        <dbReference type="ChEBI" id="CHEBI:59789"/>
        <dbReference type="ChEBI" id="CHEBI:74269"/>
        <dbReference type="ChEBI" id="CHEBI:74481"/>
        <dbReference type="EC" id="2.1.1.242"/>
    </reaction>
</comment>
<dbReference type="Proteomes" id="UP001108027">
    <property type="component" value="Unassembled WGS sequence"/>
</dbReference>
<proteinExistence type="inferred from homology"/>
<feature type="binding site" evidence="1">
    <location>
        <begin position="102"/>
        <end position="103"/>
    </location>
    <ligand>
        <name>S-adenosyl-L-methionine</name>
        <dbReference type="ChEBI" id="CHEBI:59789"/>
    </ligand>
</feature>
<gene>
    <name evidence="1" type="primary">rsmJ</name>
    <name evidence="3" type="ORF">LL252_03895</name>
</gene>
<dbReference type="InterPro" id="IPR007536">
    <property type="entry name" value="16SrRNA_methylTrfase_J"/>
</dbReference>
<feature type="binding site" evidence="1">
    <location>
        <position position="167"/>
    </location>
    <ligand>
        <name>S-adenosyl-L-methionine</name>
        <dbReference type="ChEBI" id="CHEBI:59789"/>
    </ligand>
</feature>
<evidence type="ECO:0000256" key="2">
    <source>
        <dbReference type="SAM" id="MobiDB-lite"/>
    </source>
</evidence>
<sequence>MSGGLGRLPGAPAGVGGEPVASAQAARERSLALVIGPAGEDGALSLWDPAARALPLKVDFLGGRQGYRLAAERTRHERLIKALGKPQDGRDRVLDLTAGLGRDAALMAAAGFDVTLVERQPVLHGLLADGLARAADTELATRLTLLPEGEAAAMDLPAGPWHAVYLDPMFPARGKSAAVKQDLQWLQLLCAYPDAAEEAALLARARGLEARRVVVKRPRKAPPLAGLAPHHSHEGKTVRFDVYGPA</sequence>
<keyword evidence="4" id="KW-1185">Reference proteome</keyword>
<dbReference type="EC" id="2.1.1.242" evidence="1"/>
<keyword evidence="1" id="KW-0808">Transferase</keyword>
<dbReference type="InterPro" id="IPR029063">
    <property type="entry name" value="SAM-dependent_MTases_sf"/>
</dbReference>
<dbReference type="EMBL" id="JAJGNA010000003">
    <property type="protein sequence ID" value="MCC4307707.1"/>
    <property type="molecule type" value="Genomic_DNA"/>
</dbReference>
<keyword evidence="1" id="KW-0963">Cytoplasm</keyword>
<protein>
    <recommendedName>
        <fullName evidence="1">Ribosomal RNA small subunit methyltransferase J</fullName>
        <ecNumber evidence="1">2.1.1.242</ecNumber>
    </recommendedName>
    <alternativeName>
        <fullName evidence="1">16S rRNA m2G1516 methyltransferase</fullName>
    </alternativeName>
    <alternativeName>
        <fullName evidence="1">rRNA (guanine-N(2)-)-methyltransferase</fullName>
    </alternativeName>
</protein>
<accession>A0A9Q3UIP1</accession>
<keyword evidence="1" id="KW-0949">S-adenosyl-L-methionine</keyword>
<dbReference type="GO" id="GO:0005737">
    <property type="term" value="C:cytoplasm"/>
    <property type="evidence" value="ECO:0007669"/>
    <property type="project" value="UniProtKB-SubCell"/>
</dbReference>
<feature type="binding site" evidence="1">
    <location>
        <begin position="118"/>
        <end position="119"/>
    </location>
    <ligand>
        <name>S-adenosyl-L-methionine</name>
        <dbReference type="ChEBI" id="CHEBI:59789"/>
    </ligand>
</feature>
<keyword evidence="1 3" id="KW-0489">Methyltransferase</keyword>
<comment type="function">
    <text evidence="1">Specifically methylates the guanosine in position 1516 of 16S rRNA.</text>
</comment>
<dbReference type="PANTHER" id="PTHR36112:SF1">
    <property type="entry name" value="RIBOSOMAL RNA SMALL SUBUNIT METHYLTRANSFERASE J"/>
    <property type="match status" value="1"/>
</dbReference>
<dbReference type="PANTHER" id="PTHR36112">
    <property type="entry name" value="RIBOSOMAL RNA SMALL SUBUNIT METHYLTRANSFERASE J"/>
    <property type="match status" value="1"/>
</dbReference>
<dbReference type="SUPFAM" id="SSF53335">
    <property type="entry name" value="S-adenosyl-L-methionine-dependent methyltransferases"/>
    <property type="match status" value="1"/>
</dbReference>
<dbReference type="HAMAP" id="MF_01523">
    <property type="entry name" value="16SrRNA_methyltr_J"/>
    <property type="match status" value="1"/>
</dbReference>